<evidence type="ECO:0000256" key="5">
    <source>
        <dbReference type="ARBA" id="ARBA00022763"/>
    </source>
</evidence>
<keyword evidence="2 12" id="KW-0963">Cytoplasm</keyword>
<dbReference type="InterPro" id="IPR037118">
    <property type="entry name" value="Val-tRNA_synth_C_sf"/>
</dbReference>
<evidence type="ECO:0000256" key="2">
    <source>
        <dbReference type="ARBA" id="ARBA00022490"/>
    </source>
</evidence>
<dbReference type="InterPro" id="IPR027417">
    <property type="entry name" value="P-loop_NTPase"/>
</dbReference>
<dbReference type="GO" id="GO:0005737">
    <property type="term" value="C:cytoplasm"/>
    <property type="evidence" value="ECO:0007669"/>
    <property type="project" value="UniProtKB-SubCell"/>
</dbReference>
<dbReference type="InterPro" id="IPR003439">
    <property type="entry name" value="ABC_transporter-like_ATP-bd"/>
</dbReference>
<dbReference type="EC" id="3.6.1.-" evidence="12"/>
<evidence type="ECO:0000256" key="11">
    <source>
        <dbReference type="ARBA" id="ARBA00061478"/>
    </source>
</evidence>
<sequence length="633" mass="69382">MALITLLDAQLAFGHVPLLDHADFSLQTQERVGLIGRNGAGKSSLLKILGGLEKTDDGTMQVQQGLRVAYVAQEPVLDAGHTVFDAVSRGLAEIVSLRARYLAGGEGEDLDALQSQIEAQSGWNWEQRVDETLHRLNLAPDARIGALSGGMRKRVALAQALVAAPDVLLLDEPTNHLDLEAIEWLEQLLLAFKGSVVTITHDRAFLDAVATRIVELDRGQLRSYPGNFARYQIQKEEQLAQEAVINAKADKLLAQEEVWIRKGVEARRTRSQSRIGRLETLRSRRASRREALGRVKMDVASGLPSGKIVAELTEVTKRYGERAVVRDFSATILRGDKVGLIGPNGAGKTTLLKLILGEIAPDAGRLRQGANLEVAYFDQMRDALDLDATLEDFISPGSEWIEIGKQRKHVKSYLSDFLFSPARSQSPVRSLSGGERNRLLLARLFARPANVLVLDEPTNDLDIDTLELLEELLQDYEGTVFLVSHDRAFLDNVVTSTIAAEGDGRWREYEGGVQDWLIQSRRAHEIAAASAAATTSSTPAAAPATATPPVADATTAAPRRKLSYKEQRELDALPARIAALEAEQKTVQTELERGGGAIYGTDPGRGAQLAQRFAQIEEELLEALERWEVLEAR</sequence>
<dbReference type="InterPro" id="IPR032524">
    <property type="entry name" value="ABC_tran_C"/>
</dbReference>
<dbReference type="Pfam" id="PF12848">
    <property type="entry name" value="ABC_tran_Xtn"/>
    <property type="match status" value="1"/>
</dbReference>
<organism evidence="15 16">
    <name type="scientific">Pseudacidovorax intermedius</name>
    <dbReference type="NCBI Taxonomy" id="433924"/>
    <lineage>
        <taxon>Bacteria</taxon>
        <taxon>Pseudomonadati</taxon>
        <taxon>Pseudomonadota</taxon>
        <taxon>Betaproteobacteria</taxon>
        <taxon>Burkholderiales</taxon>
        <taxon>Comamonadaceae</taxon>
        <taxon>Pseudacidovorax</taxon>
    </lineage>
</organism>
<keyword evidence="3 12" id="KW-0677">Repeat</keyword>
<keyword evidence="16" id="KW-1185">Reference proteome</keyword>
<evidence type="ECO:0000256" key="8">
    <source>
        <dbReference type="ARBA" id="ARBA00023125"/>
    </source>
</evidence>
<dbReference type="InterPro" id="IPR032781">
    <property type="entry name" value="ABC_tran_Xtn"/>
</dbReference>
<dbReference type="InterPro" id="IPR003593">
    <property type="entry name" value="AAA+_ATPase"/>
</dbReference>
<comment type="function">
    <text evidence="12">Probably plays a role in ribosome assembly or function. May be involved in resolution of branched DNA intermediates that result from template switching in postreplication gaps. Binds DNA and has ATPase activity.</text>
</comment>
<dbReference type="Proteomes" id="UP000255265">
    <property type="component" value="Unassembled WGS sequence"/>
</dbReference>
<dbReference type="Gene3D" id="1.10.287.380">
    <property type="entry name" value="Valyl-tRNA synthetase, C-terminal domain"/>
    <property type="match status" value="1"/>
</dbReference>
<dbReference type="RefSeq" id="WP_114802110.1">
    <property type="nucleotide sequence ID" value="NZ_QQAV01000001.1"/>
</dbReference>
<evidence type="ECO:0000256" key="13">
    <source>
        <dbReference type="SAM" id="MobiDB-lite"/>
    </source>
</evidence>
<name>A0A370FQK5_9BURK</name>
<evidence type="ECO:0000313" key="16">
    <source>
        <dbReference type="Proteomes" id="UP000255265"/>
    </source>
</evidence>
<keyword evidence="6 12" id="KW-0378">Hydrolase</keyword>
<evidence type="ECO:0000256" key="9">
    <source>
        <dbReference type="ARBA" id="ARBA00023204"/>
    </source>
</evidence>
<dbReference type="Pfam" id="PF16326">
    <property type="entry name" value="ABC_tran_CTD"/>
    <property type="match status" value="1"/>
</dbReference>
<dbReference type="InterPro" id="IPR051309">
    <property type="entry name" value="ABCF_ATPase"/>
</dbReference>
<keyword evidence="4 12" id="KW-0547">Nucleotide-binding</keyword>
<reference evidence="15 16" key="1">
    <citation type="submission" date="2018-07" db="EMBL/GenBank/DDBJ databases">
        <title>Genomic Encyclopedia of Type Strains, Phase IV (KMG-IV): sequencing the most valuable type-strain genomes for metagenomic binning, comparative biology and taxonomic classification.</title>
        <authorList>
            <person name="Goeker M."/>
        </authorList>
    </citation>
    <scope>NUCLEOTIDE SEQUENCE [LARGE SCALE GENOMIC DNA]</scope>
    <source>
        <strain evidence="15 16">DSM 21352</strain>
    </source>
</reference>
<dbReference type="PROSITE" id="PS00211">
    <property type="entry name" value="ABC_TRANSPORTER_1"/>
    <property type="match status" value="2"/>
</dbReference>
<dbReference type="FunFam" id="3.40.50.300:FF:000011">
    <property type="entry name" value="Putative ABC transporter ATP-binding component"/>
    <property type="match status" value="1"/>
</dbReference>
<accession>A0A370FQK5</accession>
<evidence type="ECO:0000256" key="3">
    <source>
        <dbReference type="ARBA" id="ARBA00022737"/>
    </source>
</evidence>
<comment type="caution">
    <text evidence="15">The sequence shown here is derived from an EMBL/GenBank/DDBJ whole genome shotgun (WGS) entry which is preliminary data.</text>
</comment>
<keyword evidence="9 12" id="KW-0234">DNA repair</keyword>
<comment type="catalytic activity">
    <reaction evidence="10 12">
        <text>ATP + H2O = ADP + phosphate + H(+)</text>
        <dbReference type="Rhea" id="RHEA:13065"/>
        <dbReference type="ChEBI" id="CHEBI:15377"/>
        <dbReference type="ChEBI" id="CHEBI:15378"/>
        <dbReference type="ChEBI" id="CHEBI:30616"/>
        <dbReference type="ChEBI" id="CHEBI:43474"/>
        <dbReference type="ChEBI" id="CHEBI:456216"/>
    </reaction>
</comment>
<keyword evidence="7 12" id="KW-0067">ATP-binding</keyword>
<evidence type="ECO:0000256" key="10">
    <source>
        <dbReference type="ARBA" id="ARBA00049360"/>
    </source>
</evidence>
<evidence type="ECO:0000256" key="6">
    <source>
        <dbReference type="ARBA" id="ARBA00022801"/>
    </source>
</evidence>
<evidence type="ECO:0000256" key="12">
    <source>
        <dbReference type="HAMAP-Rule" id="MF_00848"/>
    </source>
</evidence>
<keyword evidence="5 12" id="KW-0227">DNA damage</keyword>
<dbReference type="EMBL" id="QQAV01000001">
    <property type="protein sequence ID" value="RDI29583.1"/>
    <property type="molecule type" value="Genomic_DNA"/>
</dbReference>
<evidence type="ECO:0000256" key="4">
    <source>
        <dbReference type="ARBA" id="ARBA00022741"/>
    </source>
</evidence>
<dbReference type="FunFam" id="3.40.50.300:FF:000309">
    <property type="entry name" value="ABC transporter ATP-binding protein"/>
    <property type="match status" value="1"/>
</dbReference>
<feature type="domain" description="ABC transporter" evidence="14">
    <location>
        <begin position="4"/>
        <end position="243"/>
    </location>
</feature>
<feature type="binding site" evidence="12">
    <location>
        <begin position="342"/>
        <end position="349"/>
    </location>
    <ligand>
        <name>ATP</name>
        <dbReference type="ChEBI" id="CHEBI:30616"/>
        <label>2</label>
    </ligand>
</feature>
<dbReference type="Gene3D" id="3.40.50.300">
    <property type="entry name" value="P-loop containing nucleotide triphosphate hydrolases"/>
    <property type="match status" value="2"/>
</dbReference>
<dbReference type="HAMAP" id="MF_00848">
    <property type="entry name" value="Uup"/>
    <property type="match status" value="1"/>
</dbReference>
<feature type="domain" description="ABC transporter" evidence="14">
    <location>
        <begin position="310"/>
        <end position="526"/>
    </location>
</feature>
<dbReference type="SUPFAM" id="SSF52540">
    <property type="entry name" value="P-loop containing nucleoside triphosphate hydrolases"/>
    <property type="match status" value="2"/>
</dbReference>
<dbReference type="GO" id="GO:0006281">
    <property type="term" value="P:DNA repair"/>
    <property type="evidence" value="ECO:0007669"/>
    <property type="project" value="UniProtKB-KW"/>
</dbReference>
<comment type="similarity">
    <text evidence="11 12">Belongs to the ABC transporter superfamily. ABCF family. Uup subfamily.</text>
</comment>
<feature type="region of interest" description="Disordered" evidence="13">
    <location>
        <begin position="529"/>
        <end position="557"/>
    </location>
</feature>
<evidence type="ECO:0000256" key="1">
    <source>
        <dbReference type="ARBA" id="ARBA00022475"/>
    </source>
</evidence>
<proteinExistence type="inferred from homology"/>
<keyword evidence="8 12" id="KW-0238">DNA-binding</keyword>
<dbReference type="GO" id="GO:0003677">
    <property type="term" value="F:DNA binding"/>
    <property type="evidence" value="ECO:0007669"/>
    <property type="project" value="UniProtKB-UniRule"/>
</dbReference>
<evidence type="ECO:0000256" key="7">
    <source>
        <dbReference type="ARBA" id="ARBA00022840"/>
    </source>
</evidence>
<keyword evidence="1" id="KW-0472">Membrane</keyword>
<dbReference type="GO" id="GO:0016887">
    <property type="term" value="F:ATP hydrolysis activity"/>
    <property type="evidence" value="ECO:0007669"/>
    <property type="project" value="UniProtKB-UniRule"/>
</dbReference>
<gene>
    <name evidence="12" type="primary">uup</name>
    <name evidence="15" type="ORF">DFR41_1011344</name>
</gene>
<comment type="subcellular location">
    <subcellularLocation>
        <location evidence="12">Cytoplasm</location>
    </subcellularLocation>
    <text evidence="12">Associates with ribosomes.</text>
</comment>
<evidence type="ECO:0000313" key="15">
    <source>
        <dbReference type="EMBL" id="RDI29583.1"/>
    </source>
</evidence>
<dbReference type="InterPro" id="IPR043686">
    <property type="entry name" value="Uup"/>
</dbReference>
<dbReference type="STRING" id="433924.NS331_17070"/>
<dbReference type="PANTHER" id="PTHR42855">
    <property type="entry name" value="ABC TRANSPORTER ATP-BINDING SUBUNIT"/>
    <property type="match status" value="1"/>
</dbReference>
<dbReference type="GO" id="GO:0005524">
    <property type="term" value="F:ATP binding"/>
    <property type="evidence" value="ECO:0007669"/>
    <property type="project" value="UniProtKB-UniRule"/>
</dbReference>
<dbReference type="AlphaFoldDB" id="A0A370FQK5"/>
<dbReference type="Pfam" id="PF00005">
    <property type="entry name" value="ABC_tran"/>
    <property type="match status" value="2"/>
</dbReference>
<feature type="binding site" evidence="12">
    <location>
        <begin position="36"/>
        <end position="43"/>
    </location>
    <ligand>
        <name>ATP</name>
        <dbReference type="ChEBI" id="CHEBI:30616"/>
        <label>1</label>
    </ligand>
</feature>
<evidence type="ECO:0000259" key="14">
    <source>
        <dbReference type="PROSITE" id="PS50893"/>
    </source>
</evidence>
<protein>
    <recommendedName>
        <fullName evidence="12">ATP-binding protein Uup</fullName>
        <ecNumber evidence="12">3.6.1.-</ecNumber>
    </recommendedName>
</protein>
<dbReference type="CDD" id="cd03221">
    <property type="entry name" value="ABCF_EF-3"/>
    <property type="match status" value="2"/>
</dbReference>
<keyword evidence="1" id="KW-1003">Cell membrane</keyword>
<dbReference type="PROSITE" id="PS50893">
    <property type="entry name" value="ABC_TRANSPORTER_2"/>
    <property type="match status" value="2"/>
</dbReference>
<dbReference type="PANTHER" id="PTHR42855:SF1">
    <property type="entry name" value="ABC TRANSPORTER DOMAIN-CONTAINING PROTEIN"/>
    <property type="match status" value="1"/>
</dbReference>
<dbReference type="OrthoDB" id="9762051at2"/>
<dbReference type="SMART" id="SM00382">
    <property type="entry name" value="AAA"/>
    <property type="match status" value="2"/>
</dbReference>
<dbReference type="GO" id="GO:0043022">
    <property type="term" value="F:ribosome binding"/>
    <property type="evidence" value="ECO:0007669"/>
    <property type="project" value="UniProtKB-UniRule"/>
</dbReference>
<dbReference type="InterPro" id="IPR017871">
    <property type="entry name" value="ABC_transporter-like_CS"/>
</dbReference>